<dbReference type="AlphaFoldDB" id="A0A5J4PNS2"/>
<dbReference type="EMBL" id="SNRW01049570">
    <property type="protein sequence ID" value="KAA6310802.1"/>
    <property type="molecule type" value="Genomic_DNA"/>
</dbReference>
<gene>
    <name evidence="2" type="ORF">EZS28_056243</name>
</gene>
<name>A0A5J4PNS2_9EUKA</name>
<protein>
    <submittedName>
        <fullName evidence="2">Uncharacterized protein</fullName>
    </submittedName>
</protein>
<proteinExistence type="predicted"/>
<organism evidence="2 3">
    <name type="scientific">Streblomastix strix</name>
    <dbReference type="NCBI Taxonomy" id="222440"/>
    <lineage>
        <taxon>Eukaryota</taxon>
        <taxon>Metamonada</taxon>
        <taxon>Preaxostyla</taxon>
        <taxon>Oxymonadida</taxon>
        <taxon>Streblomastigidae</taxon>
        <taxon>Streblomastix</taxon>
    </lineage>
</organism>
<evidence type="ECO:0000313" key="3">
    <source>
        <dbReference type="Proteomes" id="UP000324800"/>
    </source>
</evidence>
<sequence length="104" mass="11912">MQTRKRTREDLLQAAEQLNQEILQELEESELLRRDGLQSLKKCLDGIAEEWKPALSAVGLSFMSSDERKQNKILGLSRQSLRTAEKRYAEQNFTSAINQDAFVA</sequence>
<comment type="caution">
    <text evidence="2">The sequence shown here is derived from an EMBL/GenBank/DDBJ whole genome shotgun (WGS) entry which is preliminary data.</text>
</comment>
<evidence type="ECO:0000256" key="1">
    <source>
        <dbReference type="SAM" id="Coils"/>
    </source>
</evidence>
<feature type="coiled-coil region" evidence="1">
    <location>
        <begin position="1"/>
        <end position="35"/>
    </location>
</feature>
<accession>A0A5J4PNS2</accession>
<reference evidence="2 3" key="1">
    <citation type="submission" date="2019-03" db="EMBL/GenBank/DDBJ databases">
        <title>Single cell metagenomics reveals metabolic interactions within the superorganism composed of flagellate Streblomastix strix and complex community of Bacteroidetes bacteria on its surface.</title>
        <authorList>
            <person name="Treitli S.C."/>
            <person name="Kolisko M."/>
            <person name="Husnik F."/>
            <person name="Keeling P."/>
            <person name="Hampl V."/>
        </authorList>
    </citation>
    <scope>NUCLEOTIDE SEQUENCE [LARGE SCALE GENOMIC DNA]</scope>
    <source>
        <strain evidence="2">ST1C</strain>
    </source>
</reference>
<dbReference type="Proteomes" id="UP000324800">
    <property type="component" value="Unassembled WGS sequence"/>
</dbReference>
<keyword evidence="1" id="KW-0175">Coiled coil</keyword>
<evidence type="ECO:0000313" key="2">
    <source>
        <dbReference type="EMBL" id="KAA6310802.1"/>
    </source>
</evidence>